<organism evidence="2">
    <name type="scientific">uncultured Phycisphaerae bacterium</name>
    <dbReference type="NCBI Taxonomy" id="904963"/>
    <lineage>
        <taxon>Bacteria</taxon>
        <taxon>Pseudomonadati</taxon>
        <taxon>Planctomycetota</taxon>
        <taxon>Phycisphaerae</taxon>
        <taxon>environmental samples</taxon>
    </lineage>
</organism>
<sequence>WGARVLGTRGHSRACVGSSPVTRAGGRPGRRGGCGCGR</sequence>
<name>A0A6J4Q713_9BACT</name>
<gene>
    <name evidence="2" type="ORF">AVDCRST_MAG64-3735</name>
</gene>
<feature type="region of interest" description="Disordered" evidence="1">
    <location>
        <begin position="18"/>
        <end position="38"/>
    </location>
</feature>
<proteinExistence type="predicted"/>
<reference evidence="2" key="1">
    <citation type="submission" date="2020-02" db="EMBL/GenBank/DDBJ databases">
        <authorList>
            <person name="Meier V. D."/>
        </authorList>
    </citation>
    <scope>NUCLEOTIDE SEQUENCE</scope>
    <source>
        <strain evidence="2">AVDCRST_MAG64</strain>
    </source>
</reference>
<dbReference type="AlphaFoldDB" id="A0A6J4Q713"/>
<evidence type="ECO:0000313" key="2">
    <source>
        <dbReference type="EMBL" id="CAA9434684.1"/>
    </source>
</evidence>
<feature type="non-terminal residue" evidence="2">
    <location>
        <position position="1"/>
    </location>
</feature>
<dbReference type="EMBL" id="CADCUQ010000859">
    <property type="protein sequence ID" value="CAA9434684.1"/>
    <property type="molecule type" value="Genomic_DNA"/>
</dbReference>
<protein>
    <submittedName>
        <fullName evidence="2">Uncharacterized protein</fullName>
    </submittedName>
</protein>
<feature type="non-terminal residue" evidence="2">
    <location>
        <position position="38"/>
    </location>
</feature>
<evidence type="ECO:0000256" key="1">
    <source>
        <dbReference type="SAM" id="MobiDB-lite"/>
    </source>
</evidence>
<accession>A0A6J4Q713</accession>